<name>A0A7Y5ZZG2_9CELL</name>
<gene>
    <name evidence="3" type="ORF">HP550_06980</name>
</gene>
<dbReference type="Proteomes" id="UP000565724">
    <property type="component" value="Unassembled WGS sequence"/>
</dbReference>
<evidence type="ECO:0000256" key="1">
    <source>
        <dbReference type="SAM" id="MobiDB-lite"/>
    </source>
</evidence>
<accession>A0A7Y5ZZG2</accession>
<organism evidence="3 4">
    <name type="scientific">Cellulomonas humilata</name>
    <dbReference type="NCBI Taxonomy" id="144055"/>
    <lineage>
        <taxon>Bacteria</taxon>
        <taxon>Bacillati</taxon>
        <taxon>Actinomycetota</taxon>
        <taxon>Actinomycetes</taxon>
        <taxon>Micrococcales</taxon>
        <taxon>Cellulomonadaceae</taxon>
        <taxon>Cellulomonas</taxon>
    </lineage>
</organism>
<evidence type="ECO:0000313" key="3">
    <source>
        <dbReference type="EMBL" id="NUU16991.1"/>
    </source>
</evidence>
<keyword evidence="2" id="KW-0472">Membrane</keyword>
<proteinExistence type="predicted"/>
<feature type="region of interest" description="Disordered" evidence="1">
    <location>
        <begin position="118"/>
        <end position="138"/>
    </location>
</feature>
<feature type="transmembrane region" description="Helical" evidence="2">
    <location>
        <begin position="55"/>
        <end position="79"/>
    </location>
</feature>
<keyword evidence="4" id="KW-1185">Reference proteome</keyword>
<dbReference type="EMBL" id="JABMCI010000057">
    <property type="protein sequence ID" value="NUU16991.1"/>
    <property type="molecule type" value="Genomic_DNA"/>
</dbReference>
<comment type="caution">
    <text evidence="3">The sequence shown here is derived from an EMBL/GenBank/DDBJ whole genome shotgun (WGS) entry which is preliminary data.</text>
</comment>
<protein>
    <submittedName>
        <fullName evidence="3">Uncharacterized protein</fullName>
    </submittedName>
</protein>
<feature type="compositionally biased region" description="Basic and acidic residues" evidence="1">
    <location>
        <begin position="128"/>
        <end position="138"/>
    </location>
</feature>
<sequence length="138" mass="14115">MDSVKEQPLVVPSASATDQPSGVRTLWTALNGALGAVSGVAPHILHHVGPLVGTALVAGAGGTLVFGALGLALSVPFLIRLHKRFSSWWAPALALALFAGMFALSTFVVGPRLSGVDSPPQNVSPTEHAGHHESPSDN</sequence>
<keyword evidence="2" id="KW-1133">Transmembrane helix</keyword>
<reference evidence="3 4" key="1">
    <citation type="submission" date="2020-05" db="EMBL/GenBank/DDBJ databases">
        <title>Genome Sequencing of Type Strains.</title>
        <authorList>
            <person name="Lemaire J.F."/>
            <person name="Inderbitzin P."/>
            <person name="Gregorio O.A."/>
            <person name="Collins S.B."/>
            <person name="Wespe N."/>
            <person name="Knight-Connoni V."/>
        </authorList>
    </citation>
    <scope>NUCLEOTIDE SEQUENCE [LARGE SCALE GENOMIC DNA]</scope>
    <source>
        <strain evidence="3 4">ATCC 25174</strain>
    </source>
</reference>
<evidence type="ECO:0000256" key="2">
    <source>
        <dbReference type="SAM" id="Phobius"/>
    </source>
</evidence>
<keyword evidence="2" id="KW-0812">Transmembrane</keyword>
<dbReference type="RefSeq" id="WP_175346873.1">
    <property type="nucleotide sequence ID" value="NZ_JABMCI010000057.1"/>
</dbReference>
<evidence type="ECO:0000313" key="4">
    <source>
        <dbReference type="Proteomes" id="UP000565724"/>
    </source>
</evidence>
<dbReference type="AlphaFoldDB" id="A0A7Y5ZZG2"/>
<feature type="transmembrane region" description="Helical" evidence="2">
    <location>
        <begin position="88"/>
        <end position="109"/>
    </location>
</feature>